<sequence length="184" mass="19128">MRVQLTPEAAAFAARELARRPELNYTLTVEAFLVSGCCSPNLPPEVHLGPPPSGDFRAVTVPLAVPGGGPAGPGWESDRGLAPGRGPLPAGDGAAGPVAARAAGAAAGSPQPAVPAAEVYIDPLVDEFVREWYGEGGQEQARRAVLRIDLARYGEREELTVRPWPPRAEEAGEGGVTLAERPVP</sequence>
<accession>K6P3U3</accession>
<dbReference type="STRING" id="867903.ThesuDRAFT_01479"/>
<gene>
    <name evidence="2" type="ORF">ThesuDRAFT_01479</name>
</gene>
<dbReference type="AlphaFoldDB" id="K6P3U3"/>
<feature type="region of interest" description="Disordered" evidence="1">
    <location>
        <begin position="67"/>
        <end position="96"/>
    </location>
</feature>
<dbReference type="HOGENOM" id="CLU_1601918_0_0_9"/>
<reference evidence="2" key="1">
    <citation type="submission" date="2010-10" db="EMBL/GenBank/DDBJ databases">
        <authorList>
            <consortium name="US DOE Joint Genome Institute (JGI-PGF)"/>
            <person name="Lucas S."/>
            <person name="Copeland A."/>
            <person name="Lapidus A."/>
            <person name="Bruce D."/>
            <person name="Goodwin L."/>
            <person name="Pitluck S."/>
            <person name="Kyrpides N."/>
            <person name="Mavromatis K."/>
            <person name="Detter J.C."/>
            <person name="Han C."/>
            <person name="Land M."/>
            <person name="Hauser L."/>
            <person name="Markowitz V."/>
            <person name="Cheng J.-F."/>
            <person name="Hugenholtz P."/>
            <person name="Woyke T."/>
            <person name="Wu D."/>
            <person name="Pukall R."/>
            <person name="Wahrenburg C."/>
            <person name="Brambilla E."/>
            <person name="Klenk H.-P."/>
            <person name="Eisen J.A."/>
        </authorList>
    </citation>
    <scope>NUCLEOTIDE SEQUENCE [LARGE SCALE GENOMIC DNA]</scope>
    <source>
        <strain evidence="2">DSM 13965</strain>
    </source>
</reference>
<keyword evidence="3" id="KW-1185">Reference proteome</keyword>
<proteinExistence type="predicted"/>
<dbReference type="OrthoDB" id="2084554at2"/>
<reference evidence="2" key="2">
    <citation type="submission" date="2012-10" db="EMBL/GenBank/DDBJ databases">
        <title>Improved high-quality draft of Thermaerobacter subterraneus C21, DSM 13965.</title>
        <authorList>
            <consortium name="DOE Joint Genome Institute"/>
            <person name="Eisen J."/>
            <person name="Huntemann M."/>
            <person name="Wei C.-L."/>
            <person name="Han J."/>
            <person name="Detter J.C."/>
            <person name="Han C."/>
            <person name="Tapia R."/>
            <person name="Chen A."/>
            <person name="Kyrpides N."/>
            <person name="Mavromatis K."/>
            <person name="Markowitz V."/>
            <person name="Szeto E."/>
            <person name="Ivanova N."/>
            <person name="Mikhailova N."/>
            <person name="Ovchinnikova G."/>
            <person name="Pagani I."/>
            <person name="Pati A."/>
            <person name="Goodwin L."/>
            <person name="Nordberg H.P."/>
            <person name="Cantor M.N."/>
            <person name="Hua S.X."/>
            <person name="Woyke T."/>
            <person name="Eisen J."/>
            <person name="Klenk H.-P."/>
        </authorList>
    </citation>
    <scope>NUCLEOTIDE SEQUENCE [LARGE SCALE GENOMIC DNA]</scope>
    <source>
        <strain evidence="2">DSM 13965</strain>
    </source>
</reference>
<protein>
    <submittedName>
        <fullName evidence="2">Uncharacterized protein</fullName>
    </submittedName>
</protein>
<feature type="compositionally biased region" description="Low complexity" evidence="1">
    <location>
        <begin position="80"/>
        <end position="96"/>
    </location>
</feature>
<name>K6P3U3_9FIRM</name>
<dbReference type="RefSeq" id="WP_006903749.1">
    <property type="nucleotide sequence ID" value="NZ_JH976535.1"/>
</dbReference>
<dbReference type="EMBL" id="AENY02000002">
    <property type="protein sequence ID" value="EKP95720.1"/>
    <property type="molecule type" value="Genomic_DNA"/>
</dbReference>
<feature type="region of interest" description="Disordered" evidence="1">
    <location>
        <begin position="164"/>
        <end position="184"/>
    </location>
</feature>
<evidence type="ECO:0000313" key="3">
    <source>
        <dbReference type="Proteomes" id="UP000005710"/>
    </source>
</evidence>
<dbReference type="Proteomes" id="UP000005710">
    <property type="component" value="Unassembled WGS sequence"/>
</dbReference>
<evidence type="ECO:0000313" key="2">
    <source>
        <dbReference type="EMBL" id="EKP95720.1"/>
    </source>
</evidence>
<evidence type="ECO:0000256" key="1">
    <source>
        <dbReference type="SAM" id="MobiDB-lite"/>
    </source>
</evidence>
<comment type="caution">
    <text evidence="2">The sequence shown here is derived from an EMBL/GenBank/DDBJ whole genome shotgun (WGS) entry which is preliminary data.</text>
</comment>
<organism evidence="2 3">
    <name type="scientific">Thermaerobacter subterraneus DSM 13965</name>
    <dbReference type="NCBI Taxonomy" id="867903"/>
    <lineage>
        <taxon>Bacteria</taxon>
        <taxon>Bacillati</taxon>
        <taxon>Bacillota</taxon>
        <taxon>Clostridia</taxon>
        <taxon>Eubacteriales</taxon>
        <taxon>Clostridiales Family XVII. Incertae Sedis</taxon>
        <taxon>Thermaerobacter</taxon>
    </lineage>
</organism>